<evidence type="ECO:0000313" key="7">
    <source>
        <dbReference type="Proteomes" id="UP000504604"/>
    </source>
</evidence>
<dbReference type="InterPro" id="IPR003441">
    <property type="entry name" value="NAC-dom"/>
</dbReference>
<dbReference type="PANTHER" id="PTHR31719">
    <property type="entry name" value="NAC TRANSCRIPTION FACTOR 56"/>
    <property type="match status" value="1"/>
</dbReference>
<dbReference type="PROSITE" id="PS51005">
    <property type="entry name" value="NAC"/>
    <property type="match status" value="1"/>
</dbReference>
<reference evidence="8" key="2">
    <citation type="submission" date="2025-08" db="UniProtKB">
        <authorList>
            <consortium name="RefSeq"/>
        </authorList>
    </citation>
    <scope>IDENTIFICATION</scope>
</reference>
<dbReference type="Pfam" id="PF02365">
    <property type="entry name" value="NAM"/>
    <property type="match status" value="1"/>
</dbReference>
<dbReference type="RefSeq" id="XP_011074494.1">
    <property type="nucleotide sequence ID" value="XM_011076192.2"/>
</dbReference>
<feature type="region of interest" description="Disordered" evidence="5">
    <location>
        <begin position="173"/>
        <end position="193"/>
    </location>
</feature>
<keyword evidence="2" id="KW-0238">DNA-binding</keyword>
<evidence type="ECO:0000256" key="4">
    <source>
        <dbReference type="ARBA" id="ARBA00023242"/>
    </source>
</evidence>
<dbReference type="Proteomes" id="UP000504604">
    <property type="component" value="Linkage group LG3"/>
</dbReference>
<dbReference type="PANTHER" id="PTHR31719:SF179">
    <property type="entry name" value="OS08G0148400 PROTEIN"/>
    <property type="match status" value="1"/>
</dbReference>
<evidence type="ECO:0000256" key="5">
    <source>
        <dbReference type="SAM" id="MobiDB-lite"/>
    </source>
</evidence>
<feature type="compositionally biased region" description="Basic and acidic residues" evidence="5">
    <location>
        <begin position="181"/>
        <end position="193"/>
    </location>
</feature>
<dbReference type="KEGG" id="sind:105159211"/>
<dbReference type="OrthoDB" id="1625833at2759"/>
<dbReference type="GO" id="GO:0006355">
    <property type="term" value="P:regulation of DNA-templated transcription"/>
    <property type="evidence" value="ECO:0007669"/>
    <property type="project" value="InterPro"/>
</dbReference>
<dbReference type="GO" id="GO:0003677">
    <property type="term" value="F:DNA binding"/>
    <property type="evidence" value="ECO:0007669"/>
    <property type="project" value="UniProtKB-KW"/>
</dbReference>
<evidence type="ECO:0000259" key="6">
    <source>
        <dbReference type="PROSITE" id="PS51005"/>
    </source>
</evidence>
<proteinExistence type="predicted"/>
<reference evidence="8" key="1">
    <citation type="journal article" date="2012" name="BMC Genomics">
        <title>Development and validation of genic-SSR markers in sesame by RNA-seq.</title>
        <authorList>
            <person name="Zhang H."/>
            <person name="Wei L."/>
            <person name="Miao H."/>
            <person name="Zhang T."/>
            <person name="Wang C."/>
        </authorList>
    </citation>
    <scope>NUCLEOTIDE SEQUENCE</scope>
</reference>
<dbReference type="Gene3D" id="2.170.150.80">
    <property type="entry name" value="NAC domain"/>
    <property type="match status" value="1"/>
</dbReference>
<name>A0A6I9T2M8_SESIN</name>
<gene>
    <name evidence="8" type="primary">LOC105159211</name>
</gene>
<evidence type="ECO:0000256" key="2">
    <source>
        <dbReference type="ARBA" id="ARBA00023125"/>
    </source>
</evidence>
<evidence type="ECO:0000256" key="3">
    <source>
        <dbReference type="ARBA" id="ARBA00023163"/>
    </source>
</evidence>
<keyword evidence="4" id="KW-0539">Nucleus</keyword>
<feature type="compositionally biased region" description="Basic and acidic residues" evidence="5">
    <location>
        <begin position="324"/>
        <end position="343"/>
    </location>
</feature>
<keyword evidence="1" id="KW-0805">Transcription regulation</keyword>
<feature type="region of interest" description="Disordered" evidence="5">
    <location>
        <begin position="229"/>
        <end position="249"/>
    </location>
</feature>
<dbReference type="GeneID" id="105159211"/>
<feature type="compositionally biased region" description="Low complexity" evidence="5">
    <location>
        <begin position="236"/>
        <end position="248"/>
    </location>
</feature>
<protein>
    <submittedName>
        <fullName evidence="8">NAC transcription factor 29-like isoform X1</fullName>
    </submittedName>
</protein>
<organism evidence="7 8">
    <name type="scientific">Sesamum indicum</name>
    <name type="common">Oriental sesame</name>
    <name type="synonym">Sesamum orientale</name>
    <dbReference type="NCBI Taxonomy" id="4182"/>
    <lineage>
        <taxon>Eukaryota</taxon>
        <taxon>Viridiplantae</taxon>
        <taxon>Streptophyta</taxon>
        <taxon>Embryophyta</taxon>
        <taxon>Tracheophyta</taxon>
        <taxon>Spermatophyta</taxon>
        <taxon>Magnoliopsida</taxon>
        <taxon>eudicotyledons</taxon>
        <taxon>Gunneridae</taxon>
        <taxon>Pentapetalae</taxon>
        <taxon>asterids</taxon>
        <taxon>lamiids</taxon>
        <taxon>Lamiales</taxon>
        <taxon>Pedaliaceae</taxon>
        <taxon>Sesamum</taxon>
    </lineage>
</organism>
<evidence type="ECO:0000313" key="8">
    <source>
        <dbReference type="RefSeq" id="XP_011074494.1"/>
    </source>
</evidence>
<dbReference type="SUPFAM" id="SSF101941">
    <property type="entry name" value="NAC domain"/>
    <property type="match status" value="1"/>
</dbReference>
<feature type="compositionally biased region" description="Polar residues" evidence="5">
    <location>
        <begin position="344"/>
        <end position="364"/>
    </location>
</feature>
<keyword evidence="3" id="KW-0804">Transcription</keyword>
<dbReference type="AlphaFoldDB" id="A0A6I9T2M8"/>
<accession>A0A6I9T2M8</accession>
<sequence length="387" mass="42825">MCPPPQTPPPAEIGSNWSDEQIISLLDGYKPGSSLPNNVLADSSPYQYPPSNLPEGIWYLLHSNEKKECVDGFWKAKGESCKIYSNSKITGWRTTLEYFEGQAPHGQKTNWHMQEYRITQKELCDKDKPKVRKESRSLCRVFLCSGHKGEMHSQNCITVVGSTKVNSVTLINPEDNITSHQDSKRDSKEKRGHEAAVLPVVADTRPNSSPQGLSELDYILRGDYLELDDLEDPESHSSSSQNSSCPSKLSDEYFDSSAFLRDLEEEVNSFVPRSQCSSRYSFTASLSANDVILQPVSLGSVSSASIRSNVVEGPVTSSTIPESLADKRVQEHTTKRQNPESRNEGASNFSSLGSPSTSNKSTARSGEKKAGAGRMKKLKTYFCFSTF</sequence>
<feature type="domain" description="NAC" evidence="6">
    <location>
        <begin position="9"/>
        <end position="144"/>
    </location>
</feature>
<dbReference type="InParanoid" id="A0A6I9T2M8"/>
<feature type="region of interest" description="Disordered" evidence="5">
    <location>
        <begin position="314"/>
        <end position="372"/>
    </location>
</feature>
<evidence type="ECO:0000256" key="1">
    <source>
        <dbReference type="ARBA" id="ARBA00023015"/>
    </source>
</evidence>
<dbReference type="InterPro" id="IPR036093">
    <property type="entry name" value="NAC_dom_sf"/>
</dbReference>
<keyword evidence="7" id="KW-1185">Reference proteome</keyword>